<dbReference type="Pfam" id="PF01040">
    <property type="entry name" value="UbiA"/>
    <property type="match status" value="1"/>
</dbReference>
<comment type="subcellular location">
    <subcellularLocation>
        <location evidence="9">Cell membrane</location>
        <topology evidence="9">Multi-pass membrane protein</topology>
    </subcellularLocation>
    <subcellularLocation>
        <location evidence="1">Membrane</location>
        <topology evidence="1">Multi-pass membrane protein</topology>
    </subcellularLocation>
</comment>
<feature type="transmembrane region" description="Helical" evidence="9">
    <location>
        <begin position="130"/>
        <end position="147"/>
    </location>
</feature>
<comment type="function">
    <text evidence="9">Converts heme B (protoheme IX) to heme O by substitution of the vinyl group on carbon 2 of heme B porphyrin ring with a hydroxyethyl farnesyl side group.</text>
</comment>
<accession>A0A2S7U1F8</accession>
<keyword evidence="5 9" id="KW-1133">Transmembrane helix</keyword>
<evidence type="ECO:0000256" key="4">
    <source>
        <dbReference type="ARBA" id="ARBA00022692"/>
    </source>
</evidence>
<feature type="transmembrane region" description="Helical" evidence="9">
    <location>
        <begin position="27"/>
        <end position="44"/>
    </location>
</feature>
<evidence type="ECO:0000256" key="2">
    <source>
        <dbReference type="ARBA" id="ARBA00022475"/>
    </source>
</evidence>
<dbReference type="GO" id="GO:0048034">
    <property type="term" value="P:heme O biosynthetic process"/>
    <property type="evidence" value="ECO:0007669"/>
    <property type="project" value="UniProtKB-UniRule"/>
</dbReference>
<dbReference type="OrthoDB" id="9814417at2"/>
<dbReference type="RefSeq" id="WP_105043327.1">
    <property type="nucleotide sequence ID" value="NZ_MQWA01000001.1"/>
</dbReference>
<feature type="transmembrane region" description="Helical" evidence="9">
    <location>
        <begin position="159"/>
        <end position="180"/>
    </location>
</feature>
<dbReference type="PANTHER" id="PTHR43448:SF2">
    <property type="entry name" value="PROTOHEME IX FARNESYLTRANSFERASE, MITOCHONDRIAL"/>
    <property type="match status" value="1"/>
</dbReference>
<feature type="transmembrane region" description="Helical" evidence="9">
    <location>
        <begin position="59"/>
        <end position="83"/>
    </location>
</feature>
<feature type="transmembrane region" description="Helical" evidence="9">
    <location>
        <begin position="254"/>
        <end position="277"/>
    </location>
</feature>
<dbReference type="EMBL" id="MQWA01000001">
    <property type="protein sequence ID" value="PQJ28839.1"/>
    <property type="molecule type" value="Genomic_DNA"/>
</dbReference>
<comment type="miscellaneous">
    <text evidence="9">Carbon 2 of the heme B porphyrin ring is defined according to the Fischer nomenclature.</text>
</comment>
<comment type="caution">
    <text evidence="10">The sequence shown here is derived from an EMBL/GenBank/DDBJ whole genome shotgun (WGS) entry which is preliminary data.</text>
</comment>
<feature type="transmembrane region" description="Helical" evidence="9">
    <location>
        <begin position="289"/>
        <end position="308"/>
    </location>
</feature>
<dbReference type="GO" id="GO:0005886">
    <property type="term" value="C:plasma membrane"/>
    <property type="evidence" value="ECO:0007669"/>
    <property type="project" value="UniProtKB-SubCell"/>
</dbReference>
<keyword evidence="6 9" id="KW-0350">Heme biosynthesis</keyword>
<comment type="catalytic activity">
    <reaction evidence="8 9">
        <text>heme b + (2E,6E)-farnesyl diphosphate + H2O = Fe(II)-heme o + diphosphate</text>
        <dbReference type="Rhea" id="RHEA:28070"/>
        <dbReference type="ChEBI" id="CHEBI:15377"/>
        <dbReference type="ChEBI" id="CHEBI:33019"/>
        <dbReference type="ChEBI" id="CHEBI:60344"/>
        <dbReference type="ChEBI" id="CHEBI:60530"/>
        <dbReference type="ChEBI" id="CHEBI:175763"/>
        <dbReference type="EC" id="2.5.1.141"/>
    </reaction>
</comment>
<dbReference type="CDD" id="cd13957">
    <property type="entry name" value="PT_UbiA_Cox10"/>
    <property type="match status" value="1"/>
</dbReference>
<dbReference type="NCBIfam" id="TIGR01473">
    <property type="entry name" value="cyoE_ctaB"/>
    <property type="match status" value="1"/>
</dbReference>
<proteinExistence type="inferred from homology"/>
<reference evidence="10 11" key="1">
    <citation type="submission" date="2016-12" db="EMBL/GenBank/DDBJ databases">
        <title>Study of bacterial adaptation to deep sea.</title>
        <authorList>
            <person name="Song J."/>
            <person name="Yoshizawa S."/>
            <person name="Kogure K."/>
        </authorList>
    </citation>
    <scope>NUCLEOTIDE SEQUENCE [LARGE SCALE GENOMIC DNA]</scope>
    <source>
        <strain evidence="10 11">SAORIC-165</strain>
    </source>
</reference>
<keyword evidence="7 9" id="KW-0472">Membrane</keyword>
<evidence type="ECO:0000256" key="9">
    <source>
        <dbReference type="HAMAP-Rule" id="MF_00154"/>
    </source>
</evidence>
<feature type="transmembrane region" description="Helical" evidence="9">
    <location>
        <begin position="104"/>
        <end position="124"/>
    </location>
</feature>
<evidence type="ECO:0000256" key="6">
    <source>
        <dbReference type="ARBA" id="ARBA00023133"/>
    </source>
</evidence>
<dbReference type="Gene3D" id="1.10.357.140">
    <property type="entry name" value="UbiA prenyltransferase"/>
    <property type="match status" value="1"/>
</dbReference>
<dbReference type="GO" id="GO:0008495">
    <property type="term" value="F:protoheme IX farnesyltransferase activity"/>
    <property type="evidence" value="ECO:0007669"/>
    <property type="project" value="UniProtKB-UniRule"/>
</dbReference>
<comment type="pathway">
    <text evidence="9">Porphyrin-containing compound metabolism; heme O biosynthesis; heme O from protoheme: step 1/1.</text>
</comment>
<dbReference type="InterPro" id="IPR044878">
    <property type="entry name" value="UbiA_sf"/>
</dbReference>
<evidence type="ECO:0000256" key="8">
    <source>
        <dbReference type="ARBA" id="ARBA00047690"/>
    </source>
</evidence>
<dbReference type="UniPathway" id="UPA00834">
    <property type="reaction ID" value="UER00712"/>
</dbReference>
<sequence>MSEQPTNLLEKSEVVSMRQDLMVLTKVRLNVFVLITTLFGFILASKSQAGGFAWGMIDWWLLLHTLVGTAAAAFGSAAFNQLMEIEQDRTMARTKNRPLPANRMSVTSAFIIGWGLSAFGVIHLGNMVNAEAAYIAAATIAIYVFAYTPMKRQHSANTLVGAIPGATPPMIGWAAAGGTWYAMESWYLFALLFLWQLPHFVAINWFCREQYEEAGYKMWSNGDVSGKKTARLALIYSAMLAMLAPLASLPGIGMAGWAFGVGGFLAGGYMCKLSIDFGRIGDRRSSRQLFFFTLLYLPFALALLTFSWN</sequence>
<organism evidence="10 11">
    <name type="scientific">Rubritalea profundi</name>
    <dbReference type="NCBI Taxonomy" id="1658618"/>
    <lineage>
        <taxon>Bacteria</taxon>
        <taxon>Pseudomonadati</taxon>
        <taxon>Verrucomicrobiota</taxon>
        <taxon>Verrucomicrobiia</taxon>
        <taxon>Verrucomicrobiales</taxon>
        <taxon>Rubritaleaceae</taxon>
        <taxon>Rubritalea</taxon>
    </lineage>
</organism>
<dbReference type="GO" id="GO:0006784">
    <property type="term" value="P:heme A biosynthetic process"/>
    <property type="evidence" value="ECO:0007669"/>
    <property type="project" value="TreeGrafter"/>
</dbReference>
<dbReference type="HAMAP" id="MF_00154">
    <property type="entry name" value="CyoE_CtaB"/>
    <property type="match status" value="1"/>
</dbReference>
<keyword evidence="2 9" id="KW-1003">Cell membrane</keyword>
<keyword evidence="3 9" id="KW-0808">Transferase</keyword>
<dbReference type="InterPro" id="IPR000537">
    <property type="entry name" value="UbiA_prenyltransferase"/>
</dbReference>
<evidence type="ECO:0000256" key="3">
    <source>
        <dbReference type="ARBA" id="ARBA00022679"/>
    </source>
</evidence>
<evidence type="ECO:0000256" key="5">
    <source>
        <dbReference type="ARBA" id="ARBA00022989"/>
    </source>
</evidence>
<name>A0A2S7U1F8_9BACT</name>
<dbReference type="Proteomes" id="UP000239907">
    <property type="component" value="Unassembled WGS sequence"/>
</dbReference>
<keyword evidence="11" id="KW-1185">Reference proteome</keyword>
<dbReference type="AlphaFoldDB" id="A0A2S7U1F8"/>
<protein>
    <recommendedName>
        <fullName evidence="9">Protoheme IX farnesyltransferase</fullName>
        <ecNumber evidence="9">2.5.1.141</ecNumber>
    </recommendedName>
    <alternativeName>
        <fullName evidence="9">Heme B farnesyltransferase</fullName>
    </alternativeName>
    <alternativeName>
        <fullName evidence="9">Heme O synthase</fullName>
    </alternativeName>
</protein>
<dbReference type="InterPro" id="IPR006369">
    <property type="entry name" value="Protohaem_IX_farnesylTrfase"/>
</dbReference>
<evidence type="ECO:0000313" key="10">
    <source>
        <dbReference type="EMBL" id="PQJ28839.1"/>
    </source>
</evidence>
<comment type="similarity">
    <text evidence="9">Belongs to the UbiA prenyltransferase family. Protoheme IX farnesyltransferase subfamily.</text>
</comment>
<feature type="transmembrane region" description="Helical" evidence="9">
    <location>
        <begin position="186"/>
        <end position="207"/>
    </location>
</feature>
<feature type="transmembrane region" description="Helical" evidence="9">
    <location>
        <begin position="228"/>
        <end position="248"/>
    </location>
</feature>
<evidence type="ECO:0000256" key="7">
    <source>
        <dbReference type="ARBA" id="ARBA00023136"/>
    </source>
</evidence>
<keyword evidence="4 9" id="KW-0812">Transmembrane</keyword>
<gene>
    <name evidence="9" type="primary">ctaB</name>
    <name evidence="10" type="ORF">BSZ32_10280</name>
</gene>
<evidence type="ECO:0000256" key="1">
    <source>
        <dbReference type="ARBA" id="ARBA00004141"/>
    </source>
</evidence>
<evidence type="ECO:0000313" key="11">
    <source>
        <dbReference type="Proteomes" id="UP000239907"/>
    </source>
</evidence>
<dbReference type="EC" id="2.5.1.141" evidence="9"/>
<dbReference type="PANTHER" id="PTHR43448">
    <property type="entry name" value="PROTOHEME IX FARNESYLTRANSFERASE, MITOCHONDRIAL"/>
    <property type="match status" value="1"/>
</dbReference>